<protein>
    <recommendedName>
        <fullName evidence="9">Major facilitator superfamily (MFS) profile domain-containing protein</fullName>
    </recommendedName>
</protein>
<keyword evidence="2" id="KW-0813">Transport</keyword>
<evidence type="ECO:0000256" key="8">
    <source>
        <dbReference type="SAM" id="Phobius"/>
    </source>
</evidence>
<evidence type="ECO:0000256" key="1">
    <source>
        <dbReference type="ARBA" id="ARBA00004141"/>
    </source>
</evidence>
<accession>A0ABQ9FB50</accession>
<evidence type="ECO:0000256" key="2">
    <source>
        <dbReference type="ARBA" id="ARBA00022448"/>
    </source>
</evidence>
<comment type="subcellular location">
    <subcellularLocation>
        <location evidence="1">Membrane</location>
        <topology evidence="1">Multi-pass membrane protein</topology>
    </subcellularLocation>
</comment>
<reference evidence="10 11" key="1">
    <citation type="submission" date="2022-12" db="EMBL/GenBank/DDBJ databases">
        <title>Chromosome-level genome of Tegillarca granosa.</title>
        <authorList>
            <person name="Kim J."/>
        </authorList>
    </citation>
    <scope>NUCLEOTIDE SEQUENCE [LARGE SCALE GENOMIC DNA]</scope>
    <source>
        <strain evidence="10">Teg-2019</strain>
        <tissue evidence="10">Adductor muscle</tissue>
    </source>
</reference>
<keyword evidence="5 8" id="KW-0472">Membrane</keyword>
<dbReference type="Proteomes" id="UP001217089">
    <property type="component" value="Unassembled WGS sequence"/>
</dbReference>
<comment type="caution">
    <text evidence="10">The sequence shown here is derived from an EMBL/GenBank/DDBJ whole genome shotgun (WGS) entry which is preliminary data.</text>
</comment>
<gene>
    <name evidence="10" type="ORF">KUTeg_010241</name>
</gene>
<evidence type="ECO:0000256" key="4">
    <source>
        <dbReference type="ARBA" id="ARBA00022989"/>
    </source>
</evidence>
<dbReference type="InterPro" id="IPR020846">
    <property type="entry name" value="MFS_dom"/>
</dbReference>
<dbReference type="InterPro" id="IPR011701">
    <property type="entry name" value="MFS"/>
</dbReference>
<feature type="transmembrane region" description="Helical" evidence="8">
    <location>
        <begin position="272"/>
        <end position="293"/>
    </location>
</feature>
<keyword evidence="4 8" id="KW-1133">Transmembrane helix</keyword>
<keyword evidence="3 8" id="KW-0812">Transmembrane</keyword>
<feature type="transmembrane region" description="Helical" evidence="8">
    <location>
        <begin position="61"/>
        <end position="81"/>
    </location>
</feature>
<organism evidence="10 11">
    <name type="scientific">Tegillarca granosa</name>
    <name type="common">Malaysian cockle</name>
    <name type="synonym">Anadara granosa</name>
    <dbReference type="NCBI Taxonomy" id="220873"/>
    <lineage>
        <taxon>Eukaryota</taxon>
        <taxon>Metazoa</taxon>
        <taxon>Spiralia</taxon>
        <taxon>Lophotrochozoa</taxon>
        <taxon>Mollusca</taxon>
        <taxon>Bivalvia</taxon>
        <taxon>Autobranchia</taxon>
        <taxon>Pteriomorphia</taxon>
        <taxon>Arcoida</taxon>
        <taxon>Arcoidea</taxon>
        <taxon>Arcidae</taxon>
        <taxon>Tegillarca</taxon>
    </lineage>
</organism>
<feature type="transmembrane region" description="Helical" evidence="8">
    <location>
        <begin position="189"/>
        <end position="208"/>
    </location>
</feature>
<comment type="similarity">
    <text evidence="6">Belongs to the major facilitator superfamily. Spinster (TC 2.A.1.49) family.</text>
</comment>
<dbReference type="InterPro" id="IPR036259">
    <property type="entry name" value="MFS_trans_sf"/>
</dbReference>
<dbReference type="PROSITE" id="PS50850">
    <property type="entry name" value="MFS"/>
    <property type="match status" value="1"/>
</dbReference>
<feature type="transmembrane region" description="Helical" evidence="8">
    <location>
        <begin position="101"/>
        <end position="121"/>
    </location>
</feature>
<feature type="transmembrane region" description="Helical" evidence="8">
    <location>
        <begin position="357"/>
        <end position="377"/>
    </location>
</feature>
<dbReference type="CDD" id="cd17328">
    <property type="entry name" value="MFS_spinster_like"/>
    <property type="match status" value="1"/>
</dbReference>
<feature type="transmembrane region" description="Helical" evidence="8">
    <location>
        <begin position="128"/>
        <end position="147"/>
    </location>
</feature>
<dbReference type="SUPFAM" id="SSF103473">
    <property type="entry name" value="MFS general substrate transporter"/>
    <property type="match status" value="1"/>
</dbReference>
<dbReference type="PANTHER" id="PTHR23505:SF79">
    <property type="entry name" value="PROTEIN SPINSTER"/>
    <property type="match status" value="1"/>
</dbReference>
<dbReference type="Gene3D" id="1.20.1250.20">
    <property type="entry name" value="MFS general substrate transporter like domains"/>
    <property type="match status" value="1"/>
</dbReference>
<keyword evidence="11" id="KW-1185">Reference proteome</keyword>
<evidence type="ECO:0000259" key="9">
    <source>
        <dbReference type="PROSITE" id="PS50850"/>
    </source>
</evidence>
<evidence type="ECO:0000256" key="3">
    <source>
        <dbReference type="ARBA" id="ARBA00022692"/>
    </source>
</evidence>
<feature type="transmembrane region" description="Helical" evidence="8">
    <location>
        <begin position="153"/>
        <end position="177"/>
    </location>
</feature>
<evidence type="ECO:0000313" key="11">
    <source>
        <dbReference type="Proteomes" id="UP001217089"/>
    </source>
</evidence>
<dbReference type="InterPro" id="IPR044770">
    <property type="entry name" value="MFS_spinster-like"/>
</dbReference>
<proteinExistence type="inferred from homology"/>
<dbReference type="Pfam" id="PF07690">
    <property type="entry name" value="MFS_1"/>
    <property type="match status" value="1"/>
</dbReference>
<evidence type="ECO:0000256" key="7">
    <source>
        <dbReference type="SAM" id="MobiDB-lite"/>
    </source>
</evidence>
<feature type="region of interest" description="Disordered" evidence="7">
    <location>
        <begin position="1"/>
        <end position="42"/>
    </location>
</feature>
<name>A0ABQ9FB50_TEGGR</name>
<dbReference type="PANTHER" id="PTHR23505">
    <property type="entry name" value="SPINSTER"/>
    <property type="match status" value="1"/>
</dbReference>
<dbReference type="EMBL" id="JARBDR010000440">
    <property type="protein sequence ID" value="KAJ8312868.1"/>
    <property type="molecule type" value="Genomic_DNA"/>
</dbReference>
<sequence length="418" mass="45756">MSAYTPPFDDTVQLDDMPVDFSDTSPIVDPGEEDENKQGSSVQTVVVTAEDADDISKTRSIFTVLILLCINLLNYMDRYTIAGVLKDIQAYFNLNNSQAGLIQTVFILTYMVFSPIFGYLGDRWIRKYIMAGGIFFWSTVTLAGSFIPSNSFFAFAILRALVGVGEASYSTIAPTVIADLFVGDMRTRMLMIFYFAIPVGSGLGYIIGSNVAKAFHDWKFALRITPGLGVVCVILIVAFVKEPKRGMSEGGTNLHPTSLKADLIWLFKNKSFMLSTFGFTCVAFVTGALALWAPLFMLVLIFLGETCLCLNWSIVADILLYTVIPTRRATAESVQILMSHALGDATSPFIIGLYALYMTPFICVIGGGFFLATALFIEKDKDAAAKTTKDMISVDWGVDNIGFDSTVTIDGPNKAQPM</sequence>
<evidence type="ECO:0000256" key="5">
    <source>
        <dbReference type="ARBA" id="ARBA00023136"/>
    </source>
</evidence>
<evidence type="ECO:0000313" key="10">
    <source>
        <dbReference type="EMBL" id="KAJ8312868.1"/>
    </source>
</evidence>
<feature type="domain" description="Major facilitator superfamily (MFS) profile" evidence="9">
    <location>
        <begin position="63"/>
        <end position="418"/>
    </location>
</feature>
<evidence type="ECO:0000256" key="6">
    <source>
        <dbReference type="ARBA" id="ARBA00024338"/>
    </source>
</evidence>
<feature type="transmembrane region" description="Helical" evidence="8">
    <location>
        <begin position="220"/>
        <end position="240"/>
    </location>
</feature>